<comment type="caution">
    <text evidence="1">The sequence shown here is derived from an EMBL/GenBank/DDBJ whole genome shotgun (WGS) entry which is preliminary data.</text>
</comment>
<reference evidence="1" key="1">
    <citation type="submission" date="2023-03" db="EMBL/GenBank/DDBJ databases">
        <title>Massive genome expansion in bonnet fungi (Mycena s.s.) driven by repeated elements and novel gene families across ecological guilds.</title>
        <authorList>
            <consortium name="Lawrence Berkeley National Laboratory"/>
            <person name="Harder C.B."/>
            <person name="Miyauchi S."/>
            <person name="Viragh M."/>
            <person name="Kuo A."/>
            <person name="Thoen E."/>
            <person name="Andreopoulos B."/>
            <person name="Lu D."/>
            <person name="Skrede I."/>
            <person name="Drula E."/>
            <person name="Henrissat B."/>
            <person name="Morin E."/>
            <person name="Kohler A."/>
            <person name="Barry K."/>
            <person name="LaButti K."/>
            <person name="Morin E."/>
            <person name="Salamov A."/>
            <person name="Lipzen A."/>
            <person name="Mereny Z."/>
            <person name="Hegedus B."/>
            <person name="Baldrian P."/>
            <person name="Stursova M."/>
            <person name="Weitz H."/>
            <person name="Taylor A."/>
            <person name="Grigoriev I.V."/>
            <person name="Nagy L.G."/>
            <person name="Martin F."/>
            <person name="Kauserud H."/>
        </authorList>
    </citation>
    <scope>NUCLEOTIDE SEQUENCE</scope>
    <source>
        <strain evidence="1">CBHHK067</strain>
    </source>
</reference>
<accession>A0AAD7GLJ2</accession>
<organism evidence="1 2">
    <name type="scientific">Mycena rosella</name>
    <name type="common">Pink bonnet</name>
    <name type="synonym">Agaricus rosellus</name>
    <dbReference type="NCBI Taxonomy" id="1033263"/>
    <lineage>
        <taxon>Eukaryota</taxon>
        <taxon>Fungi</taxon>
        <taxon>Dikarya</taxon>
        <taxon>Basidiomycota</taxon>
        <taxon>Agaricomycotina</taxon>
        <taxon>Agaricomycetes</taxon>
        <taxon>Agaricomycetidae</taxon>
        <taxon>Agaricales</taxon>
        <taxon>Marasmiineae</taxon>
        <taxon>Mycenaceae</taxon>
        <taxon>Mycena</taxon>
    </lineage>
</organism>
<proteinExistence type="predicted"/>
<name>A0AAD7GLJ2_MYCRO</name>
<protein>
    <submittedName>
        <fullName evidence="1">Uncharacterized protein</fullName>
    </submittedName>
</protein>
<sequence length="59" mass="6630">MEVKTLNPRDCSHPTAQPHVYPIYFLIVLPFKPLRAVPPGAFTDVNWSIYIPHPSGKTA</sequence>
<dbReference type="EMBL" id="JARKIE010000020">
    <property type="protein sequence ID" value="KAJ7700381.1"/>
    <property type="molecule type" value="Genomic_DNA"/>
</dbReference>
<dbReference type="AlphaFoldDB" id="A0AAD7GLJ2"/>
<dbReference type="Proteomes" id="UP001221757">
    <property type="component" value="Unassembled WGS sequence"/>
</dbReference>
<keyword evidence="2" id="KW-1185">Reference proteome</keyword>
<gene>
    <name evidence="1" type="ORF">B0H17DRAFT_1047119</name>
</gene>
<evidence type="ECO:0000313" key="2">
    <source>
        <dbReference type="Proteomes" id="UP001221757"/>
    </source>
</evidence>
<evidence type="ECO:0000313" key="1">
    <source>
        <dbReference type="EMBL" id="KAJ7700381.1"/>
    </source>
</evidence>